<sequence length="636" mass="72176">MAKRKSSSSLMGTVLDDEKRRALIPLCCSLSMAAHCSPSSPFLRHDNAGPSAAVFAFPASWSADDWLLADGARSPFGESQIDASLFPSIKSVGNDAAAAVNGAFLRSFKKVIDASRLQAEVHKAASEKKQIVFTGHSSGGSVAVLATIWFLEQRLKLDKRVDQVDPLCVTFGSPLVADGVTVHALQRENWGHCFLHFVMAADIIPRCFLAPLSSFKEEFQSILHFLSPKPLSFNPKPAASSSVAFYNNVLKNALSMSNHQACLLMGCTNPLLEVLADFVKLTPYRPFGTYAFHNSESGDARLICLKNSNSILYMLFYMFQKAPEEDLEQVAHRSLEEHLLYEKRIKECLDVQNIVFVDSSEAIPLSSSDGYRDKAQPIKRLLKDLDLSLEGRLYLRAAGEWENQRLKNQAKVDSNYIKIQEGLSFLKDYRSTCEVRGLGYYDTFKIQKDVEDFNANVKRLELAGLWDEIVEMLRRYELPDDFEGRKEWVKLGTQYRRLVEPLDIANYYRHSKNEDTGPYMVKGRPKRYRYTQRWLEHVEGLPAGSSNESCFWALVEELCIDTNDNKPFLEVKSRVLELEEMLLHWVTGGNLGRDVFVSDSTFVKWWMTLPLKHRSESCISKFMKSEEDMLEERSDQ</sequence>
<dbReference type="InterPro" id="IPR029058">
    <property type="entry name" value="AB_hydrolase_fold"/>
</dbReference>
<dbReference type="GO" id="GO:0005634">
    <property type="term" value="C:nucleus"/>
    <property type="evidence" value="ECO:0007669"/>
    <property type="project" value="UniProtKB-SubCell"/>
</dbReference>
<dbReference type="Gene3D" id="3.40.50.1820">
    <property type="entry name" value="alpha/beta hydrolase"/>
    <property type="match status" value="1"/>
</dbReference>
<dbReference type="Pfam" id="PF01764">
    <property type="entry name" value="Lipase_3"/>
    <property type="match status" value="1"/>
</dbReference>
<dbReference type="InterPro" id="IPR044214">
    <property type="entry name" value="EDS1-like"/>
</dbReference>
<keyword evidence="4" id="KW-0611">Plant defense</keyword>
<evidence type="ECO:0000313" key="9">
    <source>
        <dbReference type="Proteomes" id="UP001327560"/>
    </source>
</evidence>
<protein>
    <recommendedName>
        <fullName evidence="10">Enhanced disease susceptibility 1</fullName>
    </recommendedName>
</protein>
<evidence type="ECO:0000313" key="8">
    <source>
        <dbReference type="EMBL" id="WOK99820.1"/>
    </source>
</evidence>
<proteinExistence type="predicted"/>
<organism evidence="8 9">
    <name type="scientific">Canna indica</name>
    <name type="common">Indian-shot</name>
    <dbReference type="NCBI Taxonomy" id="4628"/>
    <lineage>
        <taxon>Eukaryota</taxon>
        <taxon>Viridiplantae</taxon>
        <taxon>Streptophyta</taxon>
        <taxon>Embryophyta</taxon>
        <taxon>Tracheophyta</taxon>
        <taxon>Spermatophyta</taxon>
        <taxon>Magnoliopsida</taxon>
        <taxon>Liliopsida</taxon>
        <taxon>Zingiberales</taxon>
        <taxon>Cannaceae</taxon>
        <taxon>Canna</taxon>
    </lineage>
</organism>
<evidence type="ECO:0000256" key="3">
    <source>
        <dbReference type="ARBA" id="ARBA00022490"/>
    </source>
</evidence>
<reference evidence="8 9" key="1">
    <citation type="submission" date="2023-10" db="EMBL/GenBank/DDBJ databases">
        <title>Chromosome-scale genome assembly provides insights into flower coloration mechanisms of Canna indica.</title>
        <authorList>
            <person name="Li C."/>
        </authorList>
    </citation>
    <scope>NUCLEOTIDE SEQUENCE [LARGE SCALE GENOMIC DNA]</scope>
    <source>
        <tissue evidence="8">Flower</tissue>
    </source>
</reference>
<dbReference type="SUPFAM" id="SSF53474">
    <property type="entry name" value="alpha/beta-Hydrolases"/>
    <property type="match status" value="1"/>
</dbReference>
<dbReference type="PANTHER" id="PTHR47090:SF2">
    <property type="entry name" value="PROTEIN EDS1-RELATED"/>
    <property type="match status" value="1"/>
</dbReference>
<feature type="domain" description="EDS1 EP" evidence="7">
    <location>
        <begin position="426"/>
        <end position="622"/>
    </location>
</feature>
<gene>
    <name evidence="8" type="ORF">Cni_G08532</name>
</gene>
<evidence type="ECO:0000259" key="6">
    <source>
        <dbReference type="Pfam" id="PF01764"/>
    </source>
</evidence>
<keyword evidence="9" id="KW-1185">Reference proteome</keyword>
<dbReference type="Proteomes" id="UP001327560">
    <property type="component" value="Chromosome 3"/>
</dbReference>
<dbReference type="Pfam" id="PF18117">
    <property type="entry name" value="EDS1_EP"/>
    <property type="match status" value="1"/>
</dbReference>
<keyword evidence="3" id="KW-0963">Cytoplasm</keyword>
<keyword evidence="5" id="KW-0539">Nucleus</keyword>
<dbReference type="InterPro" id="IPR041266">
    <property type="entry name" value="EDS1_EP"/>
</dbReference>
<dbReference type="PANTHER" id="PTHR47090">
    <property type="entry name" value="PROTEIN EDS1-RELATED"/>
    <property type="match status" value="1"/>
</dbReference>
<evidence type="ECO:0000256" key="5">
    <source>
        <dbReference type="ARBA" id="ARBA00023242"/>
    </source>
</evidence>
<evidence type="ECO:0000256" key="4">
    <source>
        <dbReference type="ARBA" id="ARBA00022821"/>
    </source>
</evidence>
<name>A0AAQ3Q807_9LILI</name>
<evidence type="ECO:0008006" key="10">
    <source>
        <dbReference type="Google" id="ProtNLM"/>
    </source>
</evidence>
<dbReference type="AlphaFoldDB" id="A0AAQ3Q807"/>
<accession>A0AAQ3Q807</accession>
<feature type="domain" description="Fungal lipase-type" evidence="6">
    <location>
        <begin position="86"/>
        <end position="208"/>
    </location>
</feature>
<dbReference type="GO" id="GO:0005737">
    <property type="term" value="C:cytoplasm"/>
    <property type="evidence" value="ECO:0007669"/>
    <property type="project" value="UniProtKB-SubCell"/>
</dbReference>
<evidence type="ECO:0000256" key="2">
    <source>
        <dbReference type="ARBA" id="ARBA00004496"/>
    </source>
</evidence>
<dbReference type="EMBL" id="CP136892">
    <property type="protein sequence ID" value="WOK99820.1"/>
    <property type="molecule type" value="Genomic_DNA"/>
</dbReference>
<dbReference type="InterPro" id="IPR002921">
    <property type="entry name" value="Fungal_lipase-type"/>
</dbReference>
<dbReference type="GO" id="GO:0006629">
    <property type="term" value="P:lipid metabolic process"/>
    <property type="evidence" value="ECO:0007669"/>
    <property type="project" value="InterPro"/>
</dbReference>
<comment type="subcellular location">
    <subcellularLocation>
        <location evidence="2">Cytoplasm</location>
    </subcellularLocation>
    <subcellularLocation>
        <location evidence="1">Nucleus</location>
    </subcellularLocation>
</comment>
<evidence type="ECO:0000256" key="1">
    <source>
        <dbReference type="ARBA" id="ARBA00004123"/>
    </source>
</evidence>
<evidence type="ECO:0000259" key="7">
    <source>
        <dbReference type="Pfam" id="PF18117"/>
    </source>
</evidence>
<dbReference type="GO" id="GO:0006952">
    <property type="term" value="P:defense response"/>
    <property type="evidence" value="ECO:0007669"/>
    <property type="project" value="UniProtKB-KW"/>
</dbReference>